<dbReference type="GO" id="GO:0016491">
    <property type="term" value="F:oxidoreductase activity"/>
    <property type="evidence" value="ECO:0007669"/>
    <property type="project" value="UniProtKB-KW"/>
</dbReference>
<evidence type="ECO:0000256" key="3">
    <source>
        <dbReference type="ARBA" id="ARBA00054658"/>
    </source>
</evidence>
<evidence type="ECO:0000313" key="9">
    <source>
        <dbReference type="Proteomes" id="UP000030645"/>
    </source>
</evidence>
<evidence type="ECO:0000256" key="5">
    <source>
        <dbReference type="ARBA" id="ARBA00076740"/>
    </source>
</evidence>
<keyword evidence="9" id="KW-1185">Reference proteome</keyword>
<feature type="domain" description="Fe2OG dioxygenase" evidence="7">
    <location>
        <begin position="164"/>
        <end position="267"/>
    </location>
</feature>
<dbReference type="InterPro" id="IPR050231">
    <property type="entry name" value="Iron_ascorbate_oxido_reductase"/>
</dbReference>
<keyword evidence="1 6" id="KW-0479">Metal-binding</keyword>
<proteinExistence type="inferred from homology"/>
<evidence type="ECO:0000313" key="8">
    <source>
        <dbReference type="EMBL" id="EXC25839.1"/>
    </source>
</evidence>
<comment type="similarity">
    <text evidence="6">Belongs to the iron/ascorbate-dependent oxidoreductase family.</text>
</comment>
<dbReference type="eggNOG" id="KOG0143">
    <property type="taxonomic scope" value="Eukaryota"/>
</dbReference>
<sequence length="313" mass="36126">MGSLAEQKIPVINFKEEHLKPGSDSWISALKQVRYGFEEYGCLEIVCDQFPFELHNSIFDAAEDVFNLPKETKMQKTSTRPGKIGYIAGLPELPLYESIALDSATTLEEVEYFTNIMWPAGNNSFRDSVHSFSKRIEVLHEMVTRMVFENYGVEGLFNSFWEKRFYVCRFFKYKAPHQTNESEVGIGAHTDSTFLSILHQHQVKGLQIKTKDGQWIDVKPKPSSLFVIAGDVLKVWSNDRVRSCEHQVMVSEDKIRYSAGLFTFIKGVMQVPEELIDDEYPLRYKPFDHAEYNRYLLSEDRDKNCPINAFCGI</sequence>
<keyword evidence="2 6" id="KW-0408">Iron</keyword>
<dbReference type="KEGG" id="mnt:21402413"/>
<dbReference type="STRING" id="981085.W9SCZ4"/>
<evidence type="ECO:0000256" key="6">
    <source>
        <dbReference type="RuleBase" id="RU003682"/>
    </source>
</evidence>
<evidence type="ECO:0000256" key="2">
    <source>
        <dbReference type="ARBA" id="ARBA00023004"/>
    </source>
</evidence>
<dbReference type="FunFam" id="2.60.120.330:FF:000017">
    <property type="entry name" value="2-oxoglutarate-dependent dioxygenase DAO"/>
    <property type="match status" value="1"/>
</dbReference>
<dbReference type="InterPro" id="IPR044861">
    <property type="entry name" value="IPNS-like_FE2OG_OXY"/>
</dbReference>
<organism evidence="8 9">
    <name type="scientific">Morus notabilis</name>
    <dbReference type="NCBI Taxonomy" id="981085"/>
    <lineage>
        <taxon>Eukaryota</taxon>
        <taxon>Viridiplantae</taxon>
        <taxon>Streptophyta</taxon>
        <taxon>Embryophyta</taxon>
        <taxon>Tracheophyta</taxon>
        <taxon>Spermatophyta</taxon>
        <taxon>Magnoliopsida</taxon>
        <taxon>eudicotyledons</taxon>
        <taxon>Gunneridae</taxon>
        <taxon>Pentapetalae</taxon>
        <taxon>rosids</taxon>
        <taxon>fabids</taxon>
        <taxon>Rosales</taxon>
        <taxon>Moraceae</taxon>
        <taxon>Moreae</taxon>
        <taxon>Morus</taxon>
    </lineage>
</organism>
<dbReference type="InterPro" id="IPR027443">
    <property type="entry name" value="IPNS-like_sf"/>
</dbReference>
<accession>W9SCZ4</accession>
<dbReference type="Pfam" id="PF03171">
    <property type="entry name" value="2OG-FeII_Oxy"/>
    <property type="match status" value="1"/>
</dbReference>
<dbReference type="AlphaFoldDB" id="W9SCZ4"/>
<dbReference type="Pfam" id="PF14226">
    <property type="entry name" value="DIOX_N"/>
    <property type="match status" value="1"/>
</dbReference>
<dbReference type="OrthoDB" id="288590at2759"/>
<comment type="function">
    <text evidence="3">2-oxoglutarate-dependent dioxygenase essential for auxin catabolism and maintenance of auxin homeostasis in reproductive organs. Catalyzes the irreversible oxidation of indole-3-acetic acid (IAA) to the biologically inactive 2-oxoindole-3-acetic acid (OxIAA).</text>
</comment>
<reference evidence="9" key="1">
    <citation type="submission" date="2013-01" db="EMBL/GenBank/DDBJ databases">
        <title>Draft Genome Sequence of a Mulberry Tree, Morus notabilis C.K. Schneid.</title>
        <authorList>
            <person name="He N."/>
            <person name="Zhao S."/>
        </authorList>
    </citation>
    <scope>NUCLEOTIDE SEQUENCE</scope>
</reference>
<evidence type="ECO:0000256" key="1">
    <source>
        <dbReference type="ARBA" id="ARBA00022723"/>
    </source>
</evidence>
<dbReference type="SUPFAM" id="SSF51197">
    <property type="entry name" value="Clavaminate synthase-like"/>
    <property type="match status" value="1"/>
</dbReference>
<evidence type="ECO:0000259" key="7">
    <source>
        <dbReference type="PROSITE" id="PS51471"/>
    </source>
</evidence>
<dbReference type="EMBL" id="KE346086">
    <property type="protein sequence ID" value="EXC25839.1"/>
    <property type="molecule type" value="Genomic_DNA"/>
</dbReference>
<dbReference type="GO" id="GO:0046872">
    <property type="term" value="F:metal ion binding"/>
    <property type="evidence" value="ECO:0007669"/>
    <property type="project" value="UniProtKB-KW"/>
</dbReference>
<dbReference type="PROSITE" id="PS51471">
    <property type="entry name" value="FE2OG_OXY"/>
    <property type="match status" value="1"/>
</dbReference>
<dbReference type="InterPro" id="IPR026992">
    <property type="entry name" value="DIOX_N"/>
</dbReference>
<gene>
    <name evidence="8" type="ORF">L484_019473</name>
</gene>
<protein>
    <recommendedName>
        <fullName evidence="4">2-oxoglutarate-dependent dioxygenase DAO</fullName>
    </recommendedName>
    <alternativeName>
        <fullName evidence="5">Protein DIOXYGENASE FOR AUXIN OXIDATION</fullName>
    </alternativeName>
</protein>
<dbReference type="Gene3D" id="2.60.120.330">
    <property type="entry name" value="B-lactam Antibiotic, Isopenicillin N Synthase, Chain"/>
    <property type="match status" value="1"/>
</dbReference>
<evidence type="ECO:0000256" key="4">
    <source>
        <dbReference type="ARBA" id="ARBA00074102"/>
    </source>
</evidence>
<keyword evidence="6" id="KW-0560">Oxidoreductase</keyword>
<dbReference type="InterPro" id="IPR005123">
    <property type="entry name" value="Oxoglu/Fe-dep_dioxygenase_dom"/>
</dbReference>
<name>W9SCZ4_9ROSA</name>
<dbReference type="Proteomes" id="UP000030645">
    <property type="component" value="Unassembled WGS sequence"/>
</dbReference>
<dbReference type="PANTHER" id="PTHR47990">
    <property type="entry name" value="2-OXOGLUTARATE (2OG) AND FE(II)-DEPENDENT OXYGENASE SUPERFAMILY PROTEIN-RELATED"/>
    <property type="match status" value="1"/>
</dbReference>